<dbReference type="InterPro" id="IPR027961">
    <property type="entry name" value="DUF4442"/>
</dbReference>
<comment type="caution">
    <text evidence="2">The sequence shown here is derived from an EMBL/GenBank/DDBJ whole genome shotgun (WGS) entry which is preliminary data.</text>
</comment>
<dbReference type="Proteomes" id="UP001597090">
    <property type="component" value="Unassembled WGS sequence"/>
</dbReference>
<protein>
    <submittedName>
        <fullName evidence="2">DUF4442 domain-containing protein</fullName>
    </submittedName>
</protein>
<dbReference type="InterPro" id="IPR029069">
    <property type="entry name" value="HotDog_dom_sf"/>
</dbReference>
<accession>A0ABW2YME8</accession>
<keyword evidence="1" id="KW-0812">Transmembrane</keyword>
<dbReference type="EMBL" id="JBHTIH010000003">
    <property type="protein sequence ID" value="MFD0739533.1"/>
    <property type="molecule type" value="Genomic_DNA"/>
</dbReference>
<reference evidence="3" key="1">
    <citation type="journal article" date="2019" name="Int. J. Syst. Evol. Microbiol.">
        <title>The Global Catalogue of Microorganisms (GCM) 10K type strain sequencing project: providing services to taxonomists for standard genome sequencing and annotation.</title>
        <authorList>
            <consortium name="The Broad Institute Genomics Platform"/>
            <consortium name="The Broad Institute Genome Sequencing Center for Infectious Disease"/>
            <person name="Wu L."/>
            <person name="Ma J."/>
        </authorList>
    </citation>
    <scope>NUCLEOTIDE SEQUENCE [LARGE SCALE GENOMIC DNA]</scope>
    <source>
        <strain evidence="3">CCUG 55491</strain>
    </source>
</reference>
<evidence type="ECO:0000313" key="3">
    <source>
        <dbReference type="Proteomes" id="UP001597090"/>
    </source>
</evidence>
<dbReference type="Gene3D" id="3.10.129.10">
    <property type="entry name" value="Hotdog Thioesterase"/>
    <property type="match status" value="1"/>
</dbReference>
<feature type="transmembrane region" description="Helical" evidence="1">
    <location>
        <begin position="12"/>
        <end position="30"/>
    </location>
</feature>
<organism evidence="2 3">
    <name type="scientific">Lysobacter koreensis</name>
    <dbReference type="NCBI Taxonomy" id="266122"/>
    <lineage>
        <taxon>Bacteria</taxon>
        <taxon>Pseudomonadati</taxon>
        <taxon>Pseudomonadota</taxon>
        <taxon>Gammaproteobacteria</taxon>
        <taxon>Lysobacterales</taxon>
        <taxon>Lysobacteraceae</taxon>
        <taxon>Lysobacter</taxon>
    </lineage>
</organism>
<proteinExistence type="predicted"/>
<evidence type="ECO:0000256" key="1">
    <source>
        <dbReference type="SAM" id="Phobius"/>
    </source>
</evidence>
<dbReference type="RefSeq" id="WP_386812524.1">
    <property type="nucleotide sequence ID" value="NZ_JBHTIH010000003.1"/>
</dbReference>
<dbReference type="SUPFAM" id="SSF54637">
    <property type="entry name" value="Thioesterase/thiol ester dehydrase-isomerase"/>
    <property type="match status" value="1"/>
</dbReference>
<keyword evidence="1" id="KW-0472">Membrane</keyword>
<keyword evidence="3" id="KW-1185">Reference proteome</keyword>
<sequence length="153" mass="17712">MKASTLRHLLNWWPPFLFAGIHVSAIDDDFRHARVELRMRPWNRNYVGTHFGGSLFAMTDPFWMLLVLNALGRDYIVWDQAGQIQFVKPGRGTVHARFDLDLSVLDELRGATAVGEKALRWFDSNIVDAQGEVVARIRKQLYVRRKPHRRTGN</sequence>
<dbReference type="Pfam" id="PF14539">
    <property type="entry name" value="DUF4442"/>
    <property type="match status" value="1"/>
</dbReference>
<evidence type="ECO:0000313" key="2">
    <source>
        <dbReference type="EMBL" id="MFD0739533.1"/>
    </source>
</evidence>
<gene>
    <name evidence="2" type="ORF">ACFQZQ_09610</name>
</gene>
<name>A0ABW2YME8_9GAMM</name>
<keyword evidence="1" id="KW-1133">Transmembrane helix</keyword>